<dbReference type="GeneID" id="87483104"/>
<dbReference type="Pfam" id="PF14491">
    <property type="entry name" value="DUF4435"/>
    <property type="match status" value="1"/>
</dbReference>
<feature type="domain" description="DUF4435" evidence="1">
    <location>
        <begin position="19"/>
        <end position="243"/>
    </location>
</feature>
<protein>
    <submittedName>
        <fullName evidence="2">DUF4435 domain-containing protein</fullName>
    </submittedName>
</protein>
<dbReference type="InterPro" id="IPR029492">
    <property type="entry name" value="DUF4435"/>
</dbReference>
<organism evidence="2 3">
    <name type="scientific">Pseudomonas qingdaonensis</name>
    <dbReference type="NCBI Taxonomy" id="2056231"/>
    <lineage>
        <taxon>Bacteria</taxon>
        <taxon>Pseudomonadati</taxon>
        <taxon>Pseudomonadota</taxon>
        <taxon>Gammaproteobacteria</taxon>
        <taxon>Pseudomonadales</taxon>
        <taxon>Pseudomonadaceae</taxon>
        <taxon>Pseudomonas</taxon>
    </lineage>
</organism>
<evidence type="ECO:0000313" key="3">
    <source>
        <dbReference type="Proteomes" id="UP000678154"/>
    </source>
</evidence>
<reference evidence="2 3" key="1">
    <citation type="journal article" date="2016" name="J. Hazard. Mater.">
        <title>A newly isolated Pseudomonas putida S-1 strain for batch-mode-propanethiol degradation and continuous treatment of propanethiol-containing waste gas.</title>
        <authorList>
            <person name="Chen D.Z."/>
            <person name="Sun Y.M."/>
            <person name="Han L.M."/>
            <person name="Chen J."/>
            <person name="Ye J.X."/>
            <person name="Chen J.M."/>
        </authorList>
    </citation>
    <scope>NUCLEOTIDE SEQUENCE [LARGE SCALE GENOMIC DNA]</scope>
    <source>
        <strain evidence="2 3">S-1</strain>
    </source>
</reference>
<evidence type="ECO:0000259" key="1">
    <source>
        <dbReference type="Pfam" id="PF14491"/>
    </source>
</evidence>
<sequence length="282" mass="32521">MERSVTAKSAKSVFFEEFNDIDIFIEDTSQGYVKIFEEILGRVFESEFRISKIFPLGGKTTVIDEHSKHRDSFSRPTLYIVDGDLDLIHFEANSEPGLYHLPYYCIENLLLDENGLLEILNEEDPITLKGTLIEAFDYVTWRKETVTPLADLFIDYGICYKKHPPTATVSYEVKNLISSNSGLLDLAKVEARKKEIVDIIKSTVGEEEYNELRRSIEYRVMSEHSEIERFISGKDYLLPLLLLRIRMITKTKTPSLNIKSRLAMKCNIEKIQDCKRFVGMPA</sequence>
<dbReference type="RefSeq" id="WP_213606298.1">
    <property type="nucleotide sequence ID" value="NZ_CP074676.1"/>
</dbReference>
<evidence type="ECO:0000313" key="2">
    <source>
        <dbReference type="EMBL" id="QVL18177.1"/>
    </source>
</evidence>
<name>A0ABX8DPT2_9PSED</name>
<keyword evidence="3" id="KW-1185">Reference proteome</keyword>
<dbReference type="EMBL" id="CP074676">
    <property type="protein sequence ID" value="QVL18177.1"/>
    <property type="molecule type" value="Genomic_DNA"/>
</dbReference>
<gene>
    <name evidence="2" type="ORF">KH389_22730</name>
</gene>
<dbReference type="Proteomes" id="UP000678154">
    <property type="component" value="Chromosome"/>
</dbReference>
<proteinExistence type="predicted"/>
<accession>A0ABX8DPT2</accession>